<evidence type="ECO:0000259" key="6">
    <source>
        <dbReference type="Pfam" id="PF02737"/>
    </source>
</evidence>
<feature type="site" description="Important for catalytic activity" evidence="4">
    <location>
        <position position="143"/>
    </location>
</feature>
<dbReference type="Gene3D" id="3.40.50.720">
    <property type="entry name" value="NAD(P)-binding Rossmann-like Domain"/>
    <property type="match status" value="1"/>
</dbReference>
<organism evidence="7 8">
    <name type="scientific">Kurthia sibirica</name>
    <dbReference type="NCBI Taxonomy" id="202750"/>
    <lineage>
        <taxon>Bacteria</taxon>
        <taxon>Bacillati</taxon>
        <taxon>Bacillota</taxon>
        <taxon>Bacilli</taxon>
        <taxon>Bacillales</taxon>
        <taxon>Caryophanaceae</taxon>
        <taxon>Kurthia</taxon>
    </lineage>
</organism>
<feature type="domain" description="3-hydroxyacyl-CoA dehydrogenase C-terminal" evidence="5">
    <location>
        <begin position="190"/>
        <end position="286"/>
    </location>
</feature>
<dbReference type="SUPFAM" id="SSF48179">
    <property type="entry name" value="6-phosphogluconate dehydrogenase C-terminal domain-like"/>
    <property type="match status" value="1"/>
</dbReference>
<evidence type="ECO:0000256" key="1">
    <source>
        <dbReference type="ARBA" id="ARBA00005086"/>
    </source>
</evidence>
<dbReference type="FunFam" id="3.40.50.720:FF:000009">
    <property type="entry name" value="Fatty oxidation complex, alpha subunit"/>
    <property type="match status" value="1"/>
</dbReference>
<dbReference type="Gene3D" id="1.10.1040.10">
    <property type="entry name" value="N-(1-d-carboxylethyl)-l-norvaline Dehydrogenase, domain 2"/>
    <property type="match status" value="1"/>
</dbReference>
<dbReference type="InterPro" id="IPR013328">
    <property type="entry name" value="6PGD_dom2"/>
</dbReference>
<reference evidence="7 8" key="1">
    <citation type="submission" date="2018-05" db="EMBL/GenBank/DDBJ databases">
        <title>Kurthia sibirica genome sequence.</title>
        <authorList>
            <person name="Maclea K.S."/>
            <person name="Goen A.E."/>
        </authorList>
    </citation>
    <scope>NUCLEOTIDE SEQUENCE [LARGE SCALE GENOMIC DNA]</scope>
    <source>
        <strain evidence="7 8">ATCC 49154</strain>
    </source>
</reference>
<dbReference type="RefSeq" id="WP_109304918.1">
    <property type="nucleotide sequence ID" value="NZ_BJUF01000046.1"/>
</dbReference>
<gene>
    <name evidence="7" type="ORF">DEX24_02970</name>
</gene>
<evidence type="ECO:0000313" key="7">
    <source>
        <dbReference type="EMBL" id="PWI26313.1"/>
    </source>
</evidence>
<evidence type="ECO:0000313" key="8">
    <source>
        <dbReference type="Proteomes" id="UP000245938"/>
    </source>
</evidence>
<dbReference type="InterPro" id="IPR006108">
    <property type="entry name" value="3HC_DH_C"/>
</dbReference>
<dbReference type="PIRSF" id="PIRSF000105">
    <property type="entry name" value="HCDH"/>
    <property type="match status" value="1"/>
</dbReference>
<dbReference type="Proteomes" id="UP000245938">
    <property type="component" value="Unassembled WGS sequence"/>
</dbReference>
<dbReference type="EMBL" id="QFVR01000003">
    <property type="protein sequence ID" value="PWI26313.1"/>
    <property type="molecule type" value="Genomic_DNA"/>
</dbReference>
<dbReference type="PROSITE" id="PS00067">
    <property type="entry name" value="3HCDH"/>
    <property type="match status" value="1"/>
</dbReference>
<dbReference type="GO" id="GO:0019605">
    <property type="term" value="P:butyrate metabolic process"/>
    <property type="evidence" value="ECO:0007669"/>
    <property type="project" value="UniProtKB-UniPathway"/>
</dbReference>
<keyword evidence="3" id="KW-0560">Oxidoreductase</keyword>
<dbReference type="Pfam" id="PF00725">
    <property type="entry name" value="3HCDH"/>
    <property type="match status" value="1"/>
</dbReference>
<name>A0A2U3AP35_9BACL</name>
<feature type="domain" description="3-hydroxyacyl-CoA dehydrogenase NAD binding" evidence="6">
    <location>
        <begin position="7"/>
        <end position="186"/>
    </location>
</feature>
<comment type="caution">
    <text evidence="7">The sequence shown here is derived from an EMBL/GenBank/DDBJ whole genome shotgun (WGS) entry which is preliminary data.</text>
</comment>
<dbReference type="OrthoDB" id="9771883at2"/>
<dbReference type="SUPFAM" id="SSF51735">
    <property type="entry name" value="NAD(P)-binding Rossmann-fold domains"/>
    <property type="match status" value="1"/>
</dbReference>
<dbReference type="InterPro" id="IPR006176">
    <property type="entry name" value="3-OHacyl-CoA_DH_NAD-bd"/>
</dbReference>
<comment type="similarity">
    <text evidence="2">Belongs to the 3-hydroxyacyl-CoA dehydrogenase family.</text>
</comment>
<comment type="pathway">
    <text evidence="1">Lipid metabolism; butanoate metabolism.</text>
</comment>
<dbReference type="UniPathway" id="UPA00863"/>
<dbReference type="Pfam" id="PF02737">
    <property type="entry name" value="3HCDH_N"/>
    <property type="match status" value="1"/>
</dbReference>
<dbReference type="InterPro" id="IPR006180">
    <property type="entry name" value="3-OHacyl-CoA_DH_CS"/>
</dbReference>
<dbReference type="GO" id="GO:0070403">
    <property type="term" value="F:NAD+ binding"/>
    <property type="evidence" value="ECO:0007669"/>
    <property type="project" value="InterPro"/>
</dbReference>
<dbReference type="PANTHER" id="PTHR48075">
    <property type="entry name" value="3-HYDROXYACYL-COA DEHYDROGENASE FAMILY PROTEIN"/>
    <property type="match status" value="1"/>
</dbReference>
<dbReference type="InterPro" id="IPR022694">
    <property type="entry name" value="3-OHacyl-CoA_DH"/>
</dbReference>
<evidence type="ECO:0000259" key="5">
    <source>
        <dbReference type="Pfam" id="PF00725"/>
    </source>
</evidence>
<keyword evidence="8" id="KW-1185">Reference proteome</keyword>
<dbReference type="GO" id="GO:0016616">
    <property type="term" value="F:oxidoreductase activity, acting on the CH-OH group of donors, NAD or NADP as acceptor"/>
    <property type="evidence" value="ECO:0007669"/>
    <property type="project" value="InterPro"/>
</dbReference>
<dbReference type="InterPro" id="IPR008927">
    <property type="entry name" value="6-PGluconate_DH-like_C_sf"/>
</dbReference>
<sequence>MEKEVKNIAVIGAGSMGHQIAMLSVLGGFTTNLYDVEAAALDHAEKALQKRMTQWQEKGKITDEKKCEAFAKLHMTTDLQQAVKEADLVIEAVVEKLDVKREVFKQLDVLSPSHAILATNSSSIVSSKVADITNRAEQICNMHFFFPPLVMDCVEVMRNEQTSDATVEAALAYCKKINRTAVLLHKEINGFIANRLLHALTNEALYLYENGYADFKEIDLIAKKALAHPMGPFELADLSGIDVGYFANLQLFKETGNIIDQPSKIVEEKVKAGHLGRKTGKGWYDYS</sequence>
<evidence type="ECO:0000256" key="3">
    <source>
        <dbReference type="ARBA" id="ARBA00023002"/>
    </source>
</evidence>
<accession>A0A2U3AP35</accession>
<dbReference type="InterPro" id="IPR036291">
    <property type="entry name" value="NAD(P)-bd_dom_sf"/>
</dbReference>
<dbReference type="PANTHER" id="PTHR48075:SF5">
    <property type="entry name" value="3-HYDROXYBUTYRYL-COA DEHYDROGENASE"/>
    <property type="match status" value="1"/>
</dbReference>
<evidence type="ECO:0000256" key="2">
    <source>
        <dbReference type="ARBA" id="ARBA00009463"/>
    </source>
</evidence>
<proteinExistence type="inferred from homology"/>
<protein>
    <submittedName>
        <fullName evidence="7">3-hydroxyacyl-CoA dehydrogenase</fullName>
    </submittedName>
</protein>
<evidence type="ECO:0000256" key="4">
    <source>
        <dbReference type="PIRSR" id="PIRSR000105-1"/>
    </source>
</evidence>
<dbReference type="AlphaFoldDB" id="A0A2U3AP35"/>